<dbReference type="OrthoDB" id="360653at2759"/>
<keyword evidence="6" id="KW-1185">Reference proteome</keyword>
<reference evidence="5 6" key="1">
    <citation type="submission" date="2020-07" db="EMBL/GenBank/DDBJ databases">
        <title>Comparative genomics of pyrophilous fungi reveals a link between fire events and developmental genes.</title>
        <authorList>
            <consortium name="DOE Joint Genome Institute"/>
            <person name="Steindorff A.S."/>
            <person name="Carver A."/>
            <person name="Calhoun S."/>
            <person name="Stillman K."/>
            <person name="Liu H."/>
            <person name="Lipzen A."/>
            <person name="Pangilinan J."/>
            <person name="Labutti K."/>
            <person name="Bruns T.D."/>
            <person name="Grigoriev I.V."/>
        </authorList>
    </citation>
    <scope>NUCLEOTIDE SEQUENCE [LARGE SCALE GENOMIC DNA]</scope>
    <source>
        <strain evidence="5 6">CBS 144469</strain>
    </source>
</reference>
<organism evidence="5 6">
    <name type="scientific">Ephemerocybe angulata</name>
    <dbReference type="NCBI Taxonomy" id="980116"/>
    <lineage>
        <taxon>Eukaryota</taxon>
        <taxon>Fungi</taxon>
        <taxon>Dikarya</taxon>
        <taxon>Basidiomycota</taxon>
        <taxon>Agaricomycotina</taxon>
        <taxon>Agaricomycetes</taxon>
        <taxon>Agaricomycetidae</taxon>
        <taxon>Agaricales</taxon>
        <taxon>Agaricineae</taxon>
        <taxon>Psathyrellaceae</taxon>
        <taxon>Ephemerocybe</taxon>
    </lineage>
</organism>
<dbReference type="PANTHER" id="PTHR17695">
    <property type="entry name" value="SMALL SUBUNIT PROCESSOME COMPONENT 20 HOMOLOG"/>
    <property type="match status" value="1"/>
</dbReference>
<dbReference type="PANTHER" id="PTHR17695:SF11">
    <property type="entry name" value="SMALL SUBUNIT PROCESSOME COMPONENT 20 HOMOLOG"/>
    <property type="match status" value="1"/>
</dbReference>
<feature type="region of interest" description="Disordered" evidence="1">
    <location>
        <begin position="2086"/>
        <end position="2106"/>
    </location>
</feature>
<gene>
    <name evidence="5" type="ORF">DFP72DRAFT_1175495</name>
</gene>
<feature type="domain" description="U3 small nucleolar RNA-associated protein 20 C-terminal" evidence="4">
    <location>
        <begin position="2622"/>
        <end position="2846"/>
    </location>
</feature>
<evidence type="ECO:0000313" key="5">
    <source>
        <dbReference type="EMBL" id="KAF6746806.1"/>
    </source>
</evidence>
<dbReference type="InterPro" id="IPR016024">
    <property type="entry name" value="ARM-type_fold"/>
</dbReference>
<feature type="region of interest" description="Disordered" evidence="1">
    <location>
        <begin position="1723"/>
        <end position="1743"/>
    </location>
</feature>
<feature type="region of interest" description="Disordered" evidence="1">
    <location>
        <begin position="1094"/>
        <end position="1126"/>
    </location>
</feature>
<accession>A0A8H6HJD4</accession>
<feature type="compositionally biased region" description="Basic residues" evidence="1">
    <location>
        <begin position="2092"/>
        <end position="2102"/>
    </location>
</feature>
<dbReference type="Gene3D" id="1.25.10.10">
    <property type="entry name" value="Leucine-rich Repeat Variant"/>
    <property type="match status" value="1"/>
</dbReference>
<dbReference type="Proteomes" id="UP000521943">
    <property type="component" value="Unassembled WGS sequence"/>
</dbReference>
<feature type="compositionally biased region" description="Acidic residues" evidence="1">
    <location>
        <begin position="1099"/>
        <end position="1120"/>
    </location>
</feature>
<dbReference type="GO" id="GO:0032040">
    <property type="term" value="C:small-subunit processome"/>
    <property type="evidence" value="ECO:0007669"/>
    <property type="project" value="TreeGrafter"/>
</dbReference>
<proteinExistence type="predicted"/>
<dbReference type="InterPro" id="IPR052575">
    <property type="entry name" value="SSU_processome_comp_20"/>
</dbReference>
<dbReference type="InterPro" id="IPR057525">
    <property type="entry name" value="UTP20_C"/>
</dbReference>
<comment type="caution">
    <text evidence="5">The sequence shown here is derived from an EMBL/GenBank/DDBJ whole genome shotgun (WGS) entry which is preliminary data.</text>
</comment>
<feature type="region of interest" description="Disordered" evidence="1">
    <location>
        <begin position="742"/>
        <end position="775"/>
    </location>
</feature>
<evidence type="ECO:0000259" key="4">
    <source>
        <dbReference type="Pfam" id="PF23099"/>
    </source>
</evidence>
<evidence type="ECO:0000256" key="1">
    <source>
        <dbReference type="SAM" id="MobiDB-lite"/>
    </source>
</evidence>
<dbReference type="Pfam" id="PF23099">
    <property type="entry name" value="UTP20_C"/>
    <property type="match status" value="1"/>
</dbReference>
<dbReference type="InterPro" id="IPR011989">
    <property type="entry name" value="ARM-like"/>
</dbReference>
<dbReference type="EMBL" id="JACGCI010000089">
    <property type="protein sequence ID" value="KAF6746806.1"/>
    <property type="molecule type" value="Genomic_DNA"/>
</dbReference>
<sequence>MEEGNEFNDYLELDFPEPTKRFRHQSYNQQLKGVHLPSTFQQTQYDQDIGDNDSHFHEALDYWRQLNLSPGFIQFVNQADSMSASMPLLLHNWREIIEIWITAMESSDDEGLRALLDLLQKMTHDLRTTLAPVYDDIIGRLLKHLTRSISPEALTYLLETFNTLFRFLLVPSIHPELLDSTWSSIKSTLPKCLPEIQRAMAEVWGSVLRKLKTTARERAVTLLAEGAEGVDDASAWVLVYGCKSVSQTLHTATASIFSPLLAYHLKTDNPEPTFNLIRRTLTALIHHVKNAEQFSSLGNLVVQQVKASIKTGEEEQTRRAVLVATIPCSVRQGSRLTDTQKMSLFTDLEALEIKPSTHEALLPFAVSLYTSTEMAAWISQGMKFLQRAWSLASGDDFHWTFVIQLNGALAELGWGGWKLVALPLLLKNTVKEGVAMKEGTFSFLARVRRGKKLSVEQTDLVWRTRVEKAARERLGEVEKLGGAVGPDVAAEVNDILTLSPFFSPTITPVIISLIDTFLINSPPAPAPTNPAASWILGTALDALSNRSKEEWAQKVDARKWASLVLERWGQSSELLEAMVQLAQELPPSKSSSERLRFSTAYATLKPCLLSHSRALRLAALRFLTSPYLIDNSDNSDGDMDSEDSAVGSSAREVLKRCLQGEEASLDVAGVRERVLRIGRVGQVVGDALGAEACVRWLVAQLKVNLRPLWSPATAAISGLAGRWGDAVWAEVFGELKSITGEASGKEVGDEGNVEHGQGGSEEVEEDEVNEKERSWRDPSAHKFRVAVSHWLDGEYHRRMFVKSRQASERFDRVSYEFQLLATMGECSSLAEKHNRELVPYFLSLADPESTHVSSPTSSALTTNHTALSKQKLVSWLTLFSKFQNPKALYATQSLKALYTASLSHPFRPLQRVALDCLFTYKSPPISAMQDTFKTLLDDTRWRDELTNLDLSALGIGQTEGRSEVVDLLLRLLFGLMLEKKGRGKNGGGADRRAAVLGTIGGCTEEELRLLVDLMLMPLGIDSSAHAMGGEEERFEIAEVGSEVGGRQVMGYLTLLGDVTRLLGSRLMKYWPALIGTTVDILHFAQRKIEAEAAAKSEDVDMEGEAQEEVEDEDVEGEGDADEKHFSGKTLRSIRQTGLKRLADFFKIPVLYAFEPYLAASFKSVISPRLKAFASENIQSPSAILDLLHVWSNNHDHAFYLVRYDSRVLPALWDCLIAQNVKPVVVERIFDVIERLVGYAEIDEKAKEEILQPHVELLLTNLATLVERTKGGQSKSGGSLSLSLTTPLGQRHLAILSSLSPFATSPSQATTLFSLFLPLLKKPNKQVPEKVKANILIILKDMMGLVPDLSSPTSPLWTKLFGNLSTLFSTLRGRAARSRLVDAFSKMEDVVDVSEASLKEWLHFVSSHLTLLNAYSVKRMDEPDFDKRLAAYSSFNDETYVSEVLARAPVAWSPILYQAFHDIQDVEELALRISAGLTLRRFVEKVAEVVGAGEKKDQVAGYEGTYGGIFLTHFLPSLRSALSTPLSAQGPNATSSFAVKGDLLSLLSFTVSNTPQSLSPTIAALHPLLEEGDEEANFFNNVLHIQIHRRTRALRRLGERCEKGEFTSATDDGSNAVVREWLLPIVTWFIGNGSSFMKTQTNQHKEDQSNHLTTNEAIITLGRLSAYLGWSPYYGLVQRYLRLANGNDEWEKIYVRTIVSILENFRFEVAEEVEEVAMEVDGAEEAEAGAEEEVGEGQQEDEEQVVVKVETKAPRRKANILVSVKSKLLPSLLAYLSPPAQKFKEDETPVTVRLPVALAIARLTLRLPGSTADERARKQTEMRRLATELSHMMKSRSQEVRDAVRDVLGRIALTVLGLDGGKVTDLGVDDFDADSYLKVLVDELETALIRGPQLHILATTVNSIIAKVVAGVEGRALPKRAEEETAVDEDANAGDKKPAPTTAKRPLLLDEIVPSLTSISSTILFGDVSSNPEANNGGSVPTNHVSATFREPRQSLNASYSLYAFSAQYSSPSVLPDLLRDVKGVMGVTNNVKTMAIVDEVLRRVGGGLERNRGIEKGASEVSDSDWLVNVIWGLVSGNVAFLKEREDWNNPKGKKKKGKPAKPKNDHIVQRSRNVNVESDQYAHNCYRFIVLGLDLLHTSLRRGRFSDANATVYKQLDALLPVLGNALYSTSTPVLLHALKCVSLLVTRFPIAKLPGMRRALPVFVNQVLSIIKSSGGGGGNMGGTDGELIKGALRSLGTMVRDGPKSTTTGDGVVLPGVDLKEKDLSFLLELVTPDLEDPDKQGVAFALLRAIVSRRFVVPEMYDIMEDQVAPLLVQSQANTVREQARALLLQFMLDYPQGKGRLQKTLAFLLRNASSYVHESGRTSILELLGAVLTKFQSGLIAEYGEMIFVSLVMVLANDDSSKCREAAALLISTLYTRFSEDDRKNIVRTWLKKWVRAGVNADGAGEGAVGKRKLAWIALQVWGIIIEAAAKEEGGNVPWIGEVVEDVSQGLQQSEVLMAKRLAEDEDDSMDVDGAGPSKDEAEWQLPYYALSTLGKTLSVCPSLAKVTDGKKNANAGVPWSLVTSHLLFPHAWVRTAACRALGQLFNAYPLGADGKSAVQTMQGSPAFDSESAVSVGSLRDVAAKLCDQLKSEHLDGTLGLQIVKNLLWIGRVWLVEADDEDAPAALDEEESEAEDGGEAVVQKQGTLGNLPWLFSKLSYQIRGSLIRRKGRHGRTPNWSQQPLAAVRWFAAMATYMTPARLEKFLTHILSPVYRIIEEDTIQDQQLDELRTTATELRELIQQKVGGTVFSTTYNVIRQKVLEVRRERKTKRLVIGTLDPAQAAKRKEKKTLLKKESRKRKDRSFADSRGGTKRRKEF</sequence>
<dbReference type="InterPro" id="IPR046523">
    <property type="entry name" value="UTP20_dom"/>
</dbReference>
<feature type="domain" description="U3 small nucleolar RNA-associated protein 20 N-terminal" evidence="2">
    <location>
        <begin position="868"/>
        <end position="1521"/>
    </location>
</feature>
<feature type="region of interest" description="Disordered" evidence="1">
    <location>
        <begin position="2830"/>
        <end position="2863"/>
    </location>
</feature>
<dbReference type="GO" id="GO:0030686">
    <property type="term" value="C:90S preribosome"/>
    <property type="evidence" value="ECO:0007669"/>
    <property type="project" value="TreeGrafter"/>
</dbReference>
<evidence type="ECO:0000313" key="6">
    <source>
        <dbReference type="Proteomes" id="UP000521943"/>
    </source>
</evidence>
<dbReference type="Pfam" id="PF20416">
    <property type="entry name" value="UTP20"/>
    <property type="match status" value="1"/>
</dbReference>
<evidence type="ECO:0000259" key="2">
    <source>
        <dbReference type="Pfam" id="PF07539"/>
    </source>
</evidence>
<evidence type="ECO:0000259" key="3">
    <source>
        <dbReference type="Pfam" id="PF20416"/>
    </source>
</evidence>
<dbReference type="Pfam" id="PF07539">
    <property type="entry name" value="UTP20_N"/>
    <property type="match status" value="1"/>
</dbReference>
<feature type="region of interest" description="Disordered" evidence="1">
    <location>
        <begin position="1918"/>
        <end position="1942"/>
    </location>
</feature>
<name>A0A8H6HJD4_9AGAR</name>
<protein>
    <submittedName>
        <fullName evidence="5">U3 snoRNP protein Utp20</fullName>
    </submittedName>
</protein>
<feature type="domain" description="U3 small nucleolar RNA-associated protein 20" evidence="3">
    <location>
        <begin position="1785"/>
        <end position="2055"/>
    </location>
</feature>
<dbReference type="SUPFAM" id="SSF48371">
    <property type="entry name" value="ARM repeat"/>
    <property type="match status" value="2"/>
</dbReference>
<dbReference type="InterPro" id="IPR011430">
    <property type="entry name" value="UTP20_N"/>
</dbReference>